<accession>A0ACC0U087</accession>
<sequence length="285" mass="32240">MMLQTPLPLHFLPRATCHRWRRLSLSQWQSQCNGHDHDRDHGTAQAATTSPHAIILASTRCVFSRLSKSLFVTCQFSWLSFTGATRDRPSPRRPPLPPPHSMVQSPHLISGWQETRVRLFSTHHTKAERPHQQRHSLPASIILPTHAARLRSPSRVRSPNNRRTRRRMVQPNATPPPSSSCPQRLRRTRPLNKSTQHTKAEWPSPTPLPCRLHHASTRGAIAIAFANTFSREKGAPQNEGETVPLNATDRAVFWLSAGFFYVTPASDRRTRDRPISTPHSNPAVT</sequence>
<keyword evidence="2" id="KW-1185">Reference proteome</keyword>
<evidence type="ECO:0000313" key="2">
    <source>
        <dbReference type="Proteomes" id="UP001207468"/>
    </source>
</evidence>
<reference evidence="1" key="1">
    <citation type="submission" date="2021-03" db="EMBL/GenBank/DDBJ databases">
        <title>Evolutionary priming and transition to the ectomycorrhizal habit in an iconic lineage of mushroom-forming fungi: is preadaptation a requirement?</title>
        <authorList>
            <consortium name="DOE Joint Genome Institute"/>
            <person name="Looney B.P."/>
            <person name="Miyauchi S."/>
            <person name="Morin E."/>
            <person name="Drula E."/>
            <person name="Courty P.E."/>
            <person name="Chicoki N."/>
            <person name="Fauchery L."/>
            <person name="Kohler A."/>
            <person name="Kuo A."/>
            <person name="LaButti K."/>
            <person name="Pangilinan J."/>
            <person name="Lipzen A."/>
            <person name="Riley R."/>
            <person name="Andreopoulos W."/>
            <person name="He G."/>
            <person name="Johnson J."/>
            <person name="Barry K.W."/>
            <person name="Grigoriev I.V."/>
            <person name="Nagy L."/>
            <person name="Hibbett D."/>
            <person name="Henrissat B."/>
            <person name="Matheny P.B."/>
            <person name="Labbe J."/>
            <person name="Martin A.F."/>
        </authorList>
    </citation>
    <scope>NUCLEOTIDE SEQUENCE</scope>
    <source>
        <strain evidence="1">BPL698</strain>
    </source>
</reference>
<dbReference type="EMBL" id="JAGFNK010000246">
    <property type="protein sequence ID" value="KAI9455746.1"/>
    <property type="molecule type" value="Genomic_DNA"/>
</dbReference>
<protein>
    <submittedName>
        <fullName evidence="1">Uncharacterized protein</fullName>
    </submittedName>
</protein>
<organism evidence="1 2">
    <name type="scientific">Russula earlei</name>
    <dbReference type="NCBI Taxonomy" id="71964"/>
    <lineage>
        <taxon>Eukaryota</taxon>
        <taxon>Fungi</taxon>
        <taxon>Dikarya</taxon>
        <taxon>Basidiomycota</taxon>
        <taxon>Agaricomycotina</taxon>
        <taxon>Agaricomycetes</taxon>
        <taxon>Russulales</taxon>
        <taxon>Russulaceae</taxon>
        <taxon>Russula</taxon>
    </lineage>
</organism>
<comment type="caution">
    <text evidence="1">The sequence shown here is derived from an EMBL/GenBank/DDBJ whole genome shotgun (WGS) entry which is preliminary data.</text>
</comment>
<proteinExistence type="predicted"/>
<evidence type="ECO:0000313" key="1">
    <source>
        <dbReference type="EMBL" id="KAI9455746.1"/>
    </source>
</evidence>
<name>A0ACC0U087_9AGAM</name>
<gene>
    <name evidence="1" type="ORF">F5148DRAFT_387316</name>
</gene>
<dbReference type="Proteomes" id="UP001207468">
    <property type="component" value="Unassembled WGS sequence"/>
</dbReference>